<dbReference type="PANTHER" id="PTHR34107:SF4">
    <property type="entry name" value="SLL1222 PROTEIN"/>
    <property type="match status" value="1"/>
</dbReference>
<dbReference type="InterPro" id="IPR008538">
    <property type="entry name" value="Uma2"/>
</dbReference>
<feature type="domain" description="Putative restriction endonuclease" evidence="1">
    <location>
        <begin position="123"/>
        <end position="246"/>
    </location>
</feature>
<evidence type="ECO:0000259" key="1">
    <source>
        <dbReference type="Pfam" id="PF05685"/>
    </source>
</evidence>
<organism evidence="2 3">
    <name type="scientific">Phormidesmis priestleyi</name>
    <dbReference type="NCBI Taxonomy" id="268141"/>
    <lineage>
        <taxon>Bacteria</taxon>
        <taxon>Bacillati</taxon>
        <taxon>Cyanobacteriota</taxon>
        <taxon>Cyanophyceae</taxon>
        <taxon>Leptolyngbyales</taxon>
        <taxon>Leptolyngbyaceae</taxon>
        <taxon>Phormidesmis</taxon>
    </lineage>
</organism>
<sequence>MSHPSQPPEQLPQQKLQNYCASQSIDLQFCQWPEFRLELVDGKFVVGGTLQGSRWLLKEALLGWGLESVIAFAPVEQWWESLCQAYDISCQSDDDWLTWAESLPISSDYRDSFYPPLGSKYAGEHRWIRDYLRQALSSAISQAGWGQCFGPNYGMQMDLDVLTPDILVLTTHQMAQNIAHNYYAEIAAYLVVEITFPEQDSVDRQSRKARYEQAEVQHYWIVDPDKKTFEFWRWSSEGYQLSAVDPDGCYRGIADLSFSSDIFWLGFEQDASPYIQTLPAFTSVHNAHQWELRKEPSVELGYGSVPFTPSVGLLPQPISPEQFIAWCPETKLEGGPFPLIGGGETGTRNAIAMLLMSLGLVETVRLVAGYEWVRSLRHVTRNQQQDSQKRDLWWQKAREIAQQLKVEHGVGGIGVIGSLIGDQPLNRWSEIHLVLWDTPEEFKKWRIFEILPVKLTEAVWALPGDWQEISQRMQILEGTWGAYGPRPRERVIFHWKETSADT</sequence>
<dbReference type="InterPro" id="IPR011335">
    <property type="entry name" value="Restrct_endonuc-II-like"/>
</dbReference>
<name>A0A2W4XH79_9CYAN</name>
<dbReference type="Pfam" id="PF05685">
    <property type="entry name" value="Uma2"/>
    <property type="match status" value="1"/>
</dbReference>
<reference evidence="3" key="1">
    <citation type="submission" date="2018-04" db="EMBL/GenBank/DDBJ databases">
        <authorList>
            <person name="Cornet L."/>
        </authorList>
    </citation>
    <scope>NUCLEOTIDE SEQUENCE [LARGE SCALE GENOMIC DNA]</scope>
</reference>
<dbReference type="Proteomes" id="UP000249794">
    <property type="component" value="Unassembled WGS sequence"/>
</dbReference>
<evidence type="ECO:0000313" key="2">
    <source>
        <dbReference type="EMBL" id="PZO55367.1"/>
    </source>
</evidence>
<dbReference type="AlphaFoldDB" id="A0A2W4XH79"/>
<accession>A0A2W4XH79</accession>
<protein>
    <recommendedName>
        <fullName evidence="1">Putative restriction endonuclease domain-containing protein</fullName>
    </recommendedName>
</protein>
<dbReference type="CDD" id="cd06260">
    <property type="entry name" value="DUF820-like"/>
    <property type="match status" value="1"/>
</dbReference>
<dbReference type="Gene3D" id="3.90.1570.10">
    <property type="entry name" value="tt1808, chain A"/>
    <property type="match status" value="1"/>
</dbReference>
<reference evidence="2 3" key="2">
    <citation type="submission" date="2018-06" db="EMBL/GenBank/DDBJ databases">
        <title>Metagenomic assembly of (sub)arctic Cyanobacteria and their associated microbiome from non-axenic cultures.</title>
        <authorList>
            <person name="Baurain D."/>
        </authorList>
    </citation>
    <scope>NUCLEOTIDE SEQUENCE [LARGE SCALE GENOMIC DNA]</scope>
    <source>
        <strain evidence="2">ULC027bin1</strain>
    </source>
</reference>
<dbReference type="EMBL" id="QBMP01000097">
    <property type="protein sequence ID" value="PZO55367.1"/>
    <property type="molecule type" value="Genomic_DNA"/>
</dbReference>
<gene>
    <name evidence="2" type="ORF">DCF15_10620</name>
</gene>
<dbReference type="SUPFAM" id="SSF52980">
    <property type="entry name" value="Restriction endonuclease-like"/>
    <property type="match status" value="1"/>
</dbReference>
<dbReference type="PANTHER" id="PTHR34107">
    <property type="entry name" value="SLL0198 PROTEIN-RELATED"/>
    <property type="match status" value="1"/>
</dbReference>
<evidence type="ECO:0000313" key="3">
    <source>
        <dbReference type="Proteomes" id="UP000249794"/>
    </source>
</evidence>
<dbReference type="InterPro" id="IPR012296">
    <property type="entry name" value="Nuclease_put_TT1808"/>
</dbReference>
<proteinExistence type="predicted"/>
<comment type="caution">
    <text evidence="2">The sequence shown here is derived from an EMBL/GenBank/DDBJ whole genome shotgun (WGS) entry which is preliminary data.</text>
</comment>